<dbReference type="FunCoup" id="A0A340XK80">
    <property type="interactions" value="1460"/>
</dbReference>
<feature type="compositionally biased region" description="Pro residues" evidence="3">
    <location>
        <begin position="133"/>
        <end position="143"/>
    </location>
</feature>
<dbReference type="PRINTS" id="PR00401">
    <property type="entry name" value="SH2DOMAIN"/>
</dbReference>
<dbReference type="KEGG" id="lve:103088833"/>
<evidence type="ECO:0000256" key="3">
    <source>
        <dbReference type="SAM" id="MobiDB-lite"/>
    </source>
</evidence>
<dbReference type="InterPro" id="IPR006019">
    <property type="entry name" value="PID_Shc-like"/>
</dbReference>
<gene>
    <name evidence="7" type="primary">SHC2</name>
</gene>
<feature type="region of interest" description="Disordered" evidence="3">
    <location>
        <begin position="1"/>
        <end position="147"/>
    </location>
</feature>
<dbReference type="InterPro" id="IPR011993">
    <property type="entry name" value="PH-like_dom_sf"/>
</dbReference>
<dbReference type="GO" id="GO:0007169">
    <property type="term" value="P:cell surface receptor protein tyrosine kinase signaling pathway"/>
    <property type="evidence" value="ECO:0007669"/>
    <property type="project" value="TreeGrafter"/>
</dbReference>
<name>A0A340XK80_LIPVE</name>
<dbReference type="STRING" id="118797.A0A340XK80"/>
<dbReference type="GO" id="GO:0005886">
    <property type="term" value="C:plasma membrane"/>
    <property type="evidence" value="ECO:0007669"/>
    <property type="project" value="TreeGrafter"/>
</dbReference>
<keyword evidence="1 2" id="KW-0727">SH2 domain</keyword>
<dbReference type="CTD" id="25759"/>
<dbReference type="SUPFAM" id="SSF55550">
    <property type="entry name" value="SH2 domain"/>
    <property type="match status" value="1"/>
</dbReference>
<feature type="region of interest" description="Disordered" evidence="3">
    <location>
        <begin position="572"/>
        <end position="611"/>
    </location>
</feature>
<dbReference type="CDD" id="cd09925">
    <property type="entry name" value="SH2_SHC"/>
    <property type="match status" value="1"/>
</dbReference>
<dbReference type="SMART" id="SM00252">
    <property type="entry name" value="SH2"/>
    <property type="match status" value="1"/>
</dbReference>
<evidence type="ECO:0000259" key="4">
    <source>
        <dbReference type="PROSITE" id="PS01179"/>
    </source>
</evidence>
<dbReference type="GeneID" id="103088833"/>
<feature type="compositionally biased region" description="Basic and acidic residues" evidence="3">
    <location>
        <begin position="19"/>
        <end position="30"/>
    </location>
</feature>
<proteinExistence type="predicted"/>
<dbReference type="Gene3D" id="3.30.505.10">
    <property type="entry name" value="SH2 domain"/>
    <property type="match status" value="1"/>
</dbReference>
<evidence type="ECO:0000259" key="5">
    <source>
        <dbReference type="PROSITE" id="PS50001"/>
    </source>
</evidence>
<evidence type="ECO:0000313" key="7">
    <source>
        <dbReference type="RefSeq" id="XP_007460517.1"/>
    </source>
</evidence>
<evidence type="ECO:0000256" key="1">
    <source>
        <dbReference type="ARBA" id="ARBA00022999"/>
    </source>
</evidence>
<dbReference type="PANTHER" id="PTHR10337">
    <property type="entry name" value="SHC TRANSFORMING PROTEIN"/>
    <property type="match status" value="1"/>
</dbReference>
<dbReference type="OrthoDB" id="9938362at2759"/>
<evidence type="ECO:0000256" key="2">
    <source>
        <dbReference type="PROSITE-ProRule" id="PRU00191"/>
    </source>
</evidence>
<dbReference type="PRINTS" id="PR00629">
    <property type="entry name" value="SHCPIDOMAIN"/>
</dbReference>
<dbReference type="CDD" id="cd01209">
    <property type="entry name" value="PTB_Shc"/>
    <property type="match status" value="1"/>
</dbReference>
<dbReference type="InterPro" id="IPR051235">
    <property type="entry name" value="CEP152/SHC-Transforming"/>
</dbReference>
<feature type="domain" description="PID" evidence="4">
    <location>
        <begin position="322"/>
        <end position="534"/>
    </location>
</feature>
<dbReference type="FunFam" id="3.30.505.10:FF:000005">
    <property type="entry name" value="SHC-transforming protein 1 isoform 3"/>
    <property type="match status" value="1"/>
</dbReference>
<dbReference type="InParanoid" id="A0A340XK80"/>
<evidence type="ECO:0000313" key="6">
    <source>
        <dbReference type="Proteomes" id="UP000265300"/>
    </source>
</evidence>
<dbReference type="InterPro" id="IPR000980">
    <property type="entry name" value="SH2"/>
</dbReference>
<feature type="domain" description="SH2" evidence="5">
    <location>
        <begin position="693"/>
        <end position="797"/>
    </location>
</feature>
<keyword evidence="6" id="KW-1185">Reference proteome</keyword>
<dbReference type="InterPro" id="IPR035676">
    <property type="entry name" value="SHC_SH2"/>
</dbReference>
<dbReference type="InterPro" id="IPR006020">
    <property type="entry name" value="PTB/PI_dom"/>
</dbReference>
<dbReference type="PANTHER" id="PTHR10337:SF5">
    <property type="entry name" value="SHC-TRANSFORMING PROTEIN 2"/>
    <property type="match status" value="1"/>
</dbReference>
<dbReference type="AlphaFoldDB" id="A0A340XK80"/>
<dbReference type="SMART" id="SM00462">
    <property type="entry name" value="PTB"/>
    <property type="match status" value="1"/>
</dbReference>
<feature type="region of interest" description="Disordered" evidence="3">
    <location>
        <begin position="519"/>
        <end position="552"/>
    </location>
</feature>
<accession>A0A340XK80</accession>
<dbReference type="Pfam" id="PF00640">
    <property type="entry name" value="PID"/>
    <property type="match status" value="2"/>
</dbReference>
<dbReference type="Proteomes" id="UP000265300">
    <property type="component" value="Unplaced"/>
</dbReference>
<organism evidence="6 7">
    <name type="scientific">Lipotes vexillifer</name>
    <name type="common">Yangtze river dolphin</name>
    <dbReference type="NCBI Taxonomy" id="118797"/>
    <lineage>
        <taxon>Eukaryota</taxon>
        <taxon>Metazoa</taxon>
        <taxon>Chordata</taxon>
        <taxon>Craniata</taxon>
        <taxon>Vertebrata</taxon>
        <taxon>Euteleostomi</taxon>
        <taxon>Mammalia</taxon>
        <taxon>Eutheria</taxon>
        <taxon>Laurasiatheria</taxon>
        <taxon>Artiodactyla</taxon>
        <taxon>Whippomorpha</taxon>
        <taxon>Cetacea</taxon>
        <taxon>Odontoceti</taxon>
        <taxon>Lipotidae</taxon>
        <taxon>Lipotes</taxon>
    </lineage>
</organism>
<dbReference type="Gene3D" id="2.30.29.30">
    <property type="entry name" value="Pleckstrin-homology domain (PH domain)/Phosphotyrosine-binding domain (PTB)"/>
    <property type="match status" value="1"/>
</dbReference>
<sequence length="801" mass="85303">MGGARDPPARAPDLQTGKELGRRVGGEVRGRCPGPGLETSLPPWLPDPSQRSCPRRASVSPASPPGAGAPGAGGPRGAAPRGCALGRTDDITGPGAGSEREGAGGPPPRQAQRPVGLGRAAAAMTQGPGGRAAPPPPAPPEPEAPTTFCALLPRMPQWKFAAPAGFLGRGPAAARAPEPEPAGSAGVPALAAAVLGSCEPRCTAPCPLPALSRCRAAGARGSRGSRGAAGPPDSAAAEWIRKGSFIHKPAHGWLHPDARVLGPGVSYIVRHRLLEILNYRITFRGNDNLGRGPVPDPGDAEVNRVATIQSSWADLLVEQKENYMGCIEVLRSMRSLDFNTRTQLTREAINRLHEAVPGIRGSWKRKAPNKALASILGKSSLRFAGMSIAVSISIEGLNLSVPATHQRQPRDWWSLFGQIIASHHMQSISFASGGDTPRDPLPVPIGPTPRVAGTPPPTALSPQDMVDYVAYVAKDPVNQRACHILECCEGLAQSVISTVGQAFELRFKQYLHSPPRVVVPPGRLTGPEDSAWGDEDETEHSYYNRTPGKEPPLGGLVDSRLTPTQQPCALGALGQGASPARRDARGPHWDVGPSAPPGDGYVQADPRGPRDYEDHLYVNTQGLDGPEPLQPEDSPKKDLFDMRPFEDALRLHECSVAAGPAAAPLPVEDQWPSPPTRRAPIAPTEEQLRQEPWYHGQMSRRAAEKLLRVDGDFLVRDSVTNPGQYVLTGMHAGQPKHLLLVDPEGVLLVVVMLRPVAPQVRTKDVLFESISHLIDYHLQNGQPIVAAESELHLRGVVKREP</sequence>
<dbReference type="SUPFAM" id="SSF50729">
    <property type="entry name" value="PH domain-like"/>
    <property type="match status" value="1"/>
</dbReference>
<reference evidence="7" key="1">
    <citation type="submission" date="2025-08" db="UniProtKB">
        <authorList>
            <consortium name="RefSeq"/>
        </authorList>
    </citation>
    <scope>IDENTIFICATION</scope>
</reference>
<protein>
    <submittedName>
        <fullName evidence="7">SHC-transforming protein 2</fullName>
    </submittedName>
</protein>
<dbReference type="Pfam" id="PF00017">
    <property type="entry name" value="SH2"/>
    <property type="match status" value="1"/>
</dbReference>
<dbReference type="PROSITE" id="PS01179">
    <property type="entry name" value="PID"/>
    <property type="match status" value="1"/>
</dbReference>
<dbReference type="GO" id="GO:0030971">
    <property type="term" value="F:receptor tyrosine kinase binding"/>
    <property type="evidence" value="ECO:0007669"/>
    <property type="project" value="TreeGrafter"/>
</dbReference>
<dbReference type="GO" id="GO:0035556">
    <property type="term" value="P:intracellular signal transduction"/>
    <property type="evidence" value="ECO:0007669"/>
    <property type="project" value="InterPro"/>
</dbReference>
<dbReference type="InterPro" id="IPR036860">
    <property type="entry name" value="SH2_dom_sf"/>
</dbReference>
<dbReference type="RefSeq" id="XP_007460517.1">
    <property type="nucleotide sequence ID" value="XM_007460455.1"/>
</dbReference>
<dbReference type="PROSITE" id="PS50001">
    <property type="entry name" value="SH2"/>
    <property type="match status" value="1"/>
</dbReference>